<dbReference type="AlphaFoldDB" id="A0A6A6FMN6"/>
<dbReference type="OrthoDB" id="3642924at2759"/>
<dbReference type="EMBL" id="ML992667">
    <property type="protein sequence ID" value="KAF2214736.1"/>
    <property type="molecule type" value="Genomic_DNA"/>
</dbReference>
<proteinExistence type="predicted"/>
<dbReference type="Proteomes" id="UP000799539">
    <property type="component" value="Unassembled WGS sequence"/>
</dbReference>
<name>A0A6A6FMN6_9PEZI</name>
<dbReference type="PANTHER" id="PTHR42085:SF1">
    <property type="entry name" value="F-BOX DOMAIN-CONTAINING PROTEIN"/>
    <property type="match status" value="1"/>
</dbReference>
<protein>
    <recommendedName>
        <fullName evidence="3">F-box domain-containing protein</fullName>
    </recommendedName>
</protein>
<evidence type="ECO:0008006" key="3">
    <source>
        <dbReference type="Google" id="ProtNLM"/>
    </source>
</evidence>
<keyword evidence="2" id="KW-1185">Reference proteome</keyword>
<organism evidence="1 2">
    <name type="scientific">Cercospora zeae-maydis SCOH1-5</name>
    <dbReference type="NCBI Taxonomy" id="717836"/>
    <lineage>
        <taxon>Eukaryota</taxon>
        <taxon>Fungi</taxon>
        <taxon>Dikarya</taxon>
        <taxon>Ascomycota</taxon>
        <taxon>Pezizomycotina</taxon>
        <taxon>Dothideomycetes</taxon>
        <taxon>Dothideomycetidae</taxon>
        <taxon>Mycosphaerellales</taxon>
        <taxon>Mycosphaerellaceae</taxon>
        <taxon>Cercospora</taxon>
    </lineage>
</organism>
<reference evidence="1" key="1">
    <citation type="journal article" date="2020" name="Stud. Mycol.">
        <title>101 Dothideomycetes genomes: a test case for predicting lifestyles and emergence of pathogens.</title>
        <authorList>
            <person name="Haridas S."/>
            <person name="Albert R."/>
            <person name="Binder M."/>
            <person name="Bloem J."/>
            <person name="Labutti K."/>
            <person name="Salamov A."/>
            <person name="Andreopoulos B."/>
            <person name="Baker S."/>
            <person name="Barry K."/>
            <person name="Bills G."/>
            <person name="Bluhm B."/>
            <person name="Cannon C."/>
            <person name="Castanera R."/>
            <person name="Culley D."/>
            <person name="Daum C."/>
            <person name="Ezra D."/>
            <person name="Gonzalez J."/>
            <person name="Henrissat B."/>
            <person name="Kuo A."/>
            <person name="Liang C."/>
            <person name="Lipzen A."/>
            <person name="Lutzoni F."/>
            <person name="Magnuson J."/>
            <person name="Mondo S."/>
            <person name="Nolan M."/>
            <person name="Ohm R."/>
            <person name="Pangilinan J."/>
            <person name="Park H.-J."/>
            <person name="Ramirez L."/>
            <person name="Alfaro M."/>
            <person name="Sun H."/>
            <person name="Tritt A."/>
            <person name="Yoshinaga Y."/>
            <person name="Zwiers L.-H."/>
            <person name="Turgeon B."/>
            <person name="Goodwin S."/>
            <person name="Spatafora J."/>
            <person name="Crous P."/>
            <person name="Grigoriev I."/>
        </authorList>
    </citation>
    <scope>NUCLEOTIDE SEQUENCE</scope>
    <source>
        <strain evidence="1">SCOH1-5</strain>
    </source>
</reference>
<accession>A0A6A6FMN6</accession>
<dbReference type="PANTHER" id="PTHR42085">
    <property type="entry name" value="F-BOX DOMAIN-CONTAINING PROTEIN"/>
    <property type="match status" value="1"/>
</dbReference>
<gene>
    <name evidence="1" type="ORF">CERZMDRAFT_95128</name>
</gene>
<evidence type="ECO:0000313" key="2">
    <source>
        <dbReference type="Proteomes" id="UP000799539"/>
    </source>
</evidence>
<evidence type="ECO:0000313" key="1">
    <source>
        <dbReference type="EMBL" id="KAF2214736.1"/>
    </source>
</evidence>
<dbReference type="InterPro" id="IPR038883">
    <property type="entry name" value="AN11006-like"/>
</dbReference>
<sequence>MEKLKKNAASSPNMASDDVCHLLELPAELRNRIYELVIPSNAIVRIRSGGQNQPGITRASRQLRAEALPMFYDRTRIEFGLEKEREYQAARSWVKTAARAGKLNAIKQFRVVTTVTIVIRLAEDESAWSIGVIKRAGCELFAGSLSGSPQGLADDFHARINGNGGRLDETVLLVLLGKWR</sequence>